<evidence type="ECO:0000256" key="1">
    <source>
        <dbReference type="ARBA" id="ARBA00004328"/>
    </source>
</evidence>
<gene>
    <name evidence="3" type="ORF">GCM10009639_53890</name>
</gene>
<comment type="caution">
    <text evidence="3">The sequence shown here is derived from an EMBL/GenBank/DDBJ whole genome shotgun (WGS) entry which is preliminary data.</text>
</comment>
<organism evidence="3 4">
    <name type="scientific">Kitasatospora putterlickiae</name>
    <dbReference type="NCBI Taxonomy" id="221725"/>
    <lineage>
        <taxon>Bacteria</taxon>
        <taxon>Bacillati</taxon>
        <taxon>Actinomycetota</taxon>
        <taxon>Actinomycetes</taxon>
        <taxon>Kitasatosporales</taxon>
        <taxon>Streptomycetaceae</taxon>
        <taxon>Kitasatospora</taxon>
    </lineage>
</organism>
<comment type="subcellular location">
    <subcellularLocation>
        <location evidence="1">Virion</location>
    </subcellularLocation>
</comment>
<keyword evidence="4" id="KW-1185">Reference proteome</keyword>
<dbReference type="Gene3D" id="3.30.2320.10">
    <property type="entry name" value="hypothetical protein PF0899 domain"/>
    <property type="match status" value="1"/>
</dbReference>
<dbReference type="InterPro" id="IPR054612">
    <property type="entry name" value="Phage_capsid-like_C"/>
</dbReference>
<dbReference type="NCBIfam" id="TIGR01554">
    <property type="entry name" value="major_cap_HK97"/>
    <property type="match status" value="1"/>
</dbReference>
<feature type="domain" description="Phage capsid-like C-terminal" evidence="2">
    <location>
        <begin position="162"/>
        <end position="419"/>
    </location>
</feature>
<evidence type="ECO:0000313" key="3">
    <source>
        <dbReference type="EMBL" id="GAA1406250.1"/>
    </source>
</evidence>
<sequence>MTLRQQLQAALDRAAEIAAKAAAEEREFTAEEITEITDLRAKVADLEPKVKAADDAQAAAAEMAGKAKAAAPRATLQAKDRTEGADAATLGAQFTASELYHEFRKAHPSGVGQGSPVDIGRVRLGSMKDYLAARKATAAPLQVGLGHVAPIRMPMVDLVDRDALTILDLISRGETAGAFEYLQVTGVTRNAAIVPDEILPGDSTLKPTSTMTTQLADAKPYTYADGYDVTNSLLSDAPALAAYMDNELKYSLDWVIEDKLLNGTGTGGDPKGVLHTTGVQNLTYTPGADARAQVEAIRKAITKITTLPGGQVTAVLMSPEDDEAWDLLKDTTNRYMGSGPFGQGPNTSWGRARAISQRLAPGTVILGDWKQVALLDREGLSVLAFNQHKDYAQRNLTYVRAELRAAQVIWKPNRLIVVKPA</sequence>
<dbReference type="Pfam" id="PF05065">
    <property type="entry name" value="Phage_capsid"/>
    <property type="match status" value="1"/>
</dbReference>
<evidence type="ECO:0000313" key="4">
    <source>
        <dbReference type="Proteomes" id="UP001499863"/>
    </source>
</evidence>
<evidence type="ECO:0000259" key="2">
    <source>
        <dbReference type="Pfam" id="PF05065"/>
    </source>
</evidence>
<protein>
    <recommendedName>
        <fullName evidence="2">Phage capsid-like C-terminal domain-containing protein</fullName>
    </recommendedName>
</protein>
<dbReference type="EMBL" id="BAAAKJ010000307">
    <property type="protein sequence ID" value="GAA1406250.1"/>
    <property type="molecule type" value="Genomic_DNA"/>
</dbReference>
<dbReference type="Proteomes" id="UP001499863">
    <property type="component" value="Unassembled WGS sequence"/>
</dbReference>
<dbReference type="SUPFAM" id="SSF56563">
    <property type="entry name" value="Major capsid protein gp5"/>
    <property type="match status" value="1"/>
</dbReference>
<dbReference type="RefSeq" id="WP_344341442.1">
    <property type="nucleotide sequence ID" value="NZ_BAAAKJ010000307.1"/>
</dbReference>
<dbReference type="InterPro" id="IPR024455">
    <property type="entry name" value="Phage_capsid"/>
</dbReference>
<proteinExistence type="predicted"/>
<dbReference type="Gene3D" id="3.30.2400.10">
    <property type="entry name" value="Major capsid protein gp5"/>
    <property type="match status" value="1"/>
</dbReference>
<name>A0ABN1YFP3_9ACTN</name>
<accession>A0ABN1YFP3</accession>
<reference evidence="3 4" key="1">
    <citation type="journal article" date="2019" name="Int. J. Syst. Evol. Microbiol.">
        <title>The Global Catalogue of Microorganisms (GCM) 10K type strain sequencing project: providing services to taxonomists for standard genome sequencing and annotation.</title>
        <authorList>
            <consortium name="The Broad Institute Genomics Platform"/>
            <consortium name="The Broad Institute Genome Sequencing Center for Infectious Disease"/>
            <person name="Wu L."/>
            <person name="Ma J."/>
        </authorList>
    </citation>
    <scope>NUCLEOTIDE SEQUENCE [LARGE SCALE GENOMIC DNA]</scope>
    <source>
        <strain evidence="3 4">JCM 12393</strain>
    </source>
</reference>